<evidence type="ECO:0000313" key="4">
    <source>
        <dbReference type="Proteomes" id="UP000704712"/>
    </source>
</evidence>
<name>A0A8S9U9X5_PHYIN</name>
<evidence type="ECO:0000313" key="3">
    <source>
        <dbReference type="EMBL" id="KAF4145693.1"/>
    </source>
</evidence>
<reference evidence="1" key="1">
    <citation type="submission" date="2020-03" db="EMBL/GenBank/DDBJ databases">
        <title>Hybrid Assembly of Korean Phytophthora infestans isolates.</title>
        <authorList>
            <person name="Prokchorchik M."/>
            <person name="Lee Y."/>
            <person name="Seo J."/>
            <person name="Cho J.-H."/>
            <person name="Park Y.-E."/>
            <person name="Jang D.-C."/>
            <person name="Im J.-S."/>
            <person name="Choi J.-G."/>
            <person name="Park H.-J."/>
            <person name="Lee G.-B."/>
            <person name="Lee Y.-G."/>
            <person name="Hong S.-Y."/>
            <person name="Cho K."/>
            <person name="Sohn K.H."/>
        </authorList>
    </citation>
    <scope>NUCLEOTIDE SEQUENCE</scope>
    <source>
        <strain evidence="1">KR_2_A2</strain>
    </source>
</reference>
<gene>
    <name evidence="3" type="ORF">GN958_ATG05117</name>
    <name evidence="2" type="ORF">GN958_ATG11808</name>
    <name evidence="1" type="ORF">GN958_ATG14705</name>
</gene>
<comment type="caution">
    <text evidence="1">The sequence shown here is derived from an EMBL/GenBank/DDBJ whole genome shotgun (WGS) entry which is preliminary data.</text>
</comment>
<dbReference type="AlphaFoldDB" id="A0A8S9U9X5"/>
<organism evidence="1 4">
    <name type="scientific">Phytophthora infestans</name>
    <name type="common">Potato late blight agent</name>
    <name type="synonym">Botrytis infestans</name>
    <dbReference type="NCBI Taxonomy" id="4787"/>
    <lineage>
        <taxon>Eukaryota</taxon>
        <taxon>Sar</taxon>
        <taxon>Stramenopiles</taxon>
        <taxon>Oomycota</taxon>
        <taxon>Peronosporomycetes</taxon>
        <taxon>Peronosporales</taxon>
        <taxon>Peronosporaceae</taxon>
        <taxon>Phytophthora</taxon>
    </lineage>
</organism>
<dbReference type="EMBL" id="JAACNO010000700">
    <property type="protein sequence ID" value="KAF4145693.1"/>
    <property type="molecule type" value="Genomic_DNA"/>
</dbReference>
<dbReference type="EMBL" id="JAACNO010001604">
    <property type="protein sequence ID" value="KAF4139001.1"/>
    <property type="molecule type" value="Genomic_DNA"/>
</dbReference>
<dbReference type="EMBL" id="JAACNO010002014">
    <property type="protein sequence ID" value="KAF4136089.1"/>
    <property type="molecule type" value="Genomic_DNA"/>
</dbReference>
<sequence>MYAVYVFSYIIIMETATTSMLPAPVVALSLLEELVPDSSLTLVPPFEKVGAARKLYKRFSGAIFSANGPSSRSSLAR</sequence>
<protein>
    <submittedName>
        <fullName evidence="1">Uncharacterized protein</fullName>
    </submittedName>
</protein>
<accession>A0A8S9U9X5</accession>
<proteinExistence type="predicted"/>
<dbReference type="Proteomes" id="UP000704712">
    <property type="component" value="Unassembled WGS sequence"/>
</dbReference>
<evidence type="ECO:0000313" key="2">
    <source>
        <dbReference type="EMBL" id="KAF4139001.1"/>
    </source>
</evidence>
<evidence type="ECO:0000313" key="1">
    <source>
        <dbReference type="EMBL" id="KAF4136089.1"/>
    </source>
</evidence>